<name>A0A8B6MC08_METTU</name>
<proteinExistence type="predicted"/>
<evidence type="ECO:0000313" key="1">
    <source>
        <dbReference type="EMBL" id="VTZ51618.1"/>
    </source>
</evidence>
<gene>
    <name evidence="1" type="ORF">MPC4_400019</name>
</gene>
<keyword evidence="2" id="KW-1185">Reference proteome</keyword>
<reference evidence="1 2" key="1">
    <citation type="submission" date="2019-05" db="EMBL/GenBank/DDBJ databases">
        <authorList>
            <person name="Farhan Ul Haque M."/>
        </authorList>
    </citation>
    <scope>NUCLEOTIDE SEQUENCE [LARGE SCALE GENOMIC DNA]</scope>
    <source>
        <strain evidence="1">2</strain>
    </source>
</reference>
<dbReference type="AlphaFoldDB" id="A0A8B6MC08"/>
<dbReference type="EMBL" id="CABFMQ020000099">
    <property type="protein sequence ID" value="VTZ51618.1"/>
    <property type="molecule type" value="Genomic_DNA"/>
</dbReference>
<dbReference type="Proteomes" id="UP000485880">
    <property type="component" value="Unassembled WGS sequence"/>
</dbReference>
<organism evidence="1 2">
    <name type="scientific">Methylocella tundrae</name>
    <dbReference type="NCBI Taxonomy" id="227605"/>
    <lineage>
        <taxon>Bacteria</taxon>
        <taxon>Pseudomonadati</taxon>
        <taxon>Pseudomonadota</taxon>
        <taxon>Alphaproteobacteria</taxon>
        <taxon>Hyphomicrobiales</taxon>
        <taxon>Beijerinckiaceae</taxon>
        <taxon>Methylocella</taxon>
    </lineage>
</organism>
<accession>A0A8B6MC08</accession>
<protein>
    <submittedName>
        <fullName evidence="1">Uncharacterized protein</fullName>
    </submittedName>
</protein>
<sequence>MPIAIHGVVFSLPPASGRLQLFLVAVSDGSGLP</sequence>
<comment type="caution">
    <text evidence="1">The sequence shown here is derived from an EMBL/GenBank/DDBJ whole genome shotgun (WGS) entry which is preliminary data.</text>
</comment>
<evidence type="ECO:0000313" key="2">
    <source>
        <dbReference type="Proteomes" id="UP000485880"/>
    </source>
</evidence>